<keyword evidence="5" id="KW-1185">Reference proteome</keyword>
<dbReference type="PRINTS" id="PR00094">
    <property type="entry name" value="ADENYLTKNASE"/>
</dbReference>
<evidence type="ECO:0000313" key="6">
    <source>
        <dbReference type="WBParaSite" id="SSTP_0000290600.1"/>
    </source>
</evidence>
<dbReference type="PANTHER" id="PTHR23359">
    <property type="entry name" value="NUCLEOTIDE KINASE"/>
    <property type="match status" value="1"/>
</dbReference>
<organism evidence="6">
    <name type="scientific">Strongyloides stercoralis</name>
    <name type="common">Threadworm</name>
    <dbReference type="NCBI Taxonomy" id="6248"/>
    <lineage>
        <taxon>Eukaryota</taxon>
        <taxon>Metazoa</taxon>
        <taxon>Ecdysozoa</taxon>
        <taxon>Nematoda</taxon>
        <taxon>Chromadorea</taxon>
        <taxon>Rhabditida</taxon>
        <taxon>Tylenchina</taxon>
        <taxon>Panagrolaimomorpha</taxon>
        <taxon>Strongyloidoidea</taxon>
        <taxon>Strongyloididae</taxon>
        <taxon>Strongyloides</taxon>
    </lineage>
</organism>
<dbReference type="InterPro" id="IPR027417">
    <property type="entry name" value="P-loop_NTPase"/>
</dbReference>
<name>A0A0K0E092_STRER</name>
<dbReference type="GO" id="GO:0019205">
    <property type="term" value="F:nucleobase-containing compound kinase activity"/>
    <property type="evidence" value="ECO:0007669"/>
    <property type="project" value="InterPro"/>
</dbReference>
<dbReference type="InterPro" id="IPR033690">
    <property type="entry name" value="Adenylat_kinase_CS"/>
</dbReference>
<dbReference type="SUPFAM" id="SSF52540">
    <property type="entry name" value="P-loop containing nucleoside triphosphate hydrolases"/>
    <property type="match status" value="1"/>
</dbReference>
<evidence type="ECO:0000256" key="4">
    <source>
        <dbReference type="RuleBase" id="RU003330"/>
    </source>
</evidence>
<evidence type="ECO:0000256" key="1">
    <source>
        <dbReference type="ARBA" id="ARBA00022679"/>
    </source>
</evidence>
<evidence type="ECO:0000256" key="3">
    <source>
        <dbReference type="ARBA" id="ARBA00022777"/>
    </source>
</evidence>
<dbReference type="HAMAP" id="MF_00235">
    <property type="entry name" value="Adenylate_kinase_Adk"/>
    <property type="match status" value="1"/>
</dbReference>
<dbReference type="GO" id="GO:0005524">
    <property type="term" value="F:ATP binding"/>
    <property type="evidence" value="ECO:0007669"/>
    <property type="project" value="InterPro"/>
</dbReference>
<sequence>MSFMNGVINVPIICLIGAPGSGKGTQAKMIAQKYNMTHIGTGDLLRAEIAKNGPGAAEIRKTLEVGQHVPKNLVEQLINDVIVRTAMSGTKGYIIDGYPRDVPQGSSFEKRFKAVKQIIYLEVSPAVLEKRLKSRSGAQKRVDDTDMIIKKRIMHFKESVVPLVEQYKKKKQCVVVNGEMPADAVFAEIDKCLAGKFD</sequence>
<keyword evidence="3 4" id="KW-0418">Kinase</keyword>
<dbReference type="GO" id="GO:0006139">
    <property type="term" value="P:nucleobase-containing compound metabolic process"/>
    <property type="evidence" value="ECO:0007669"/>
    <property type="project" value="InterPro"/>
</dbReference>
<evidence type="ECO:0000313" key="5">
    <source>
        <dbReference type="Proteomes" id="UP000035681"/>
    </source>
</evidence>
<protein>
    <submittedName>
        <fullName evidence="6">Adenylate kinase isoenzyme 1</fullName>
    </submittedName>
    <submittedName>
        <fullName evidence="7">Plug_translocon domain-containing protein</fullName>
    </submittedName>
</protein>
<dbReference type="Gene3D" id="3.40.50.300">
    <property type="entry name" value="P-loop containing nucleotide triphosphate hydrolases"/>
    <property type="match status" value="1"/>
</dbReference>
<keyword evidence="2" id="KW-0547">Nucleotide-binding</keyword>
<dbReference type="CDD" id="cd01428">
    <property type="entry name" value="ADK"/>
    <property type="match status" value="1"/>
</dbReference>
<dbReference type="InterPro" id="IPR000850">
    <property type="entry name" value="Adenylat/UMP-CMP_kin"/>
</dbReference>
<dbReference type="AlphaFoldDB" id="A0A0K0E092"/>
<dbReference type="Pfam" id="PF00406">
    <property type="entry name" value="ADK"/>
    <property type="match status" value="1"/>
</dbReference>
<dbReference type="PROSITE" id="PS00113">
    <property type="entry name" value="ADENYLATE_KINASE"/>
    <property type="match status" value="1"/>
</dbReference>
<dbReference type="STRING" id="6248.A0A0K0E092"/>
<dbReference type="WBParaSite" id="TCONS_00000202.p1">
    <property type="protein sequence ID" value="TCONS_00000202.p1"/>
    <property type="gene ID" value="XLOC_000229"/>
</dbReference>
<comment type="similarity">
    <text evidence="4">Belongs to the adenylate kinase family.</text>
</comment>
<proteinExistence type="inferred from homology"/>
<accession>A0A0K0E092</accession>
<dbReference type="Proteomes" id="UP000035681">
    <property type="component" value="Unplaced"/>
</dbReference>
<evidence type="ECO:0000256" key="2">
    <source>
        <dbReference type="ARBA" id="ARBA00022741"/>
    </source>
</evidence>
<dbReference type="WBParaSite" id="SSTP_0000290600.1">
    <property type="protein sequence ID" value="SSTP_0000290600.1"/>
    <property type="gene ID" value="SSTP_0000290600"/>
</dbReference>
<keyword evidence="1 4" id="KW-0808">Transferase</keyword>
<reference evidence="6" key="1">
    <citation type="submission" date="2015-08" db="UniProtKB">
        <authorList>
            <consortium name="WormBaseParasite"/>
        </authorList>
    </citation>
    <scope>IDENTIFICATION</scope>
</reference>
<evidence type="ECO:0000313" key="7">
    <source>
        <dbReference type="WBParaSite" id="TCONS_00000202.p1"/>
    </source>
</evidence>